<dbReference type="EMBL" id="BGPR01000281">
    <property type="protein sequence ID" value="GBM10139.1"/>
    <property type="molecule type" value="Genomic_DNA"/>
</dbReference>
<name>A0A4Y2D1C3_ARAVE</name>
<gene>
    <name evidence="1" type="ORF">AVEN_258744_1</name>
</gene>
<sequence>MDKWHGGSGQLNGSKDRCEVNHVSLREHGKHFLPHIPIQLTRNPLGFQARGPDISLNLVERQETRQQTNWRREQQQKEYPSPNQHRYLFKRNLLNIALQQWEAQSDNGDKGRNLDCIIPKVKTTSETWQRPEILFSTGHRPFPSYFYNLR</sequence>
<keyword evidence="2" id="KW-1185">Reference proteome</keyword>
<dbReference type="AlphaFoldDB" id="A0A4Y2D1C3"/>
<comment type="caution">
    <text evidence="1">The sequence shown here is derived from an EMBL/GenBank/DDBJ whole genome shotgun (WGS) entry which is preliminary data.</text>
</comment>
<proteinExistence type="predicted"/>
<organism evidence="1 2">
    <name type="scientific">Araneus ventricosus</name>
    <name type="common">Orbweaver spider</name>
    <name type="synonym">Epeira ventricosa</name>
    <dbReference type="NCBI Taxonomy" id="182803"/>
    <lineage>
        <taxon>Eukaryota</taxon>
        <taxon>Metazoa</taxon>
        <taxon>Ecdysozoa</taxon>
        <taxon>Arthropoda</taxon>
        <taxon>Chelicerata</taxon>
        <taxon>Arachnida</taxon>
        <taxon>Araneae</taxon>
        <taxon>Araneomorphae</taxon>
        <taxon>Entelegynae</taxon>
        <taxon>Araneoidea</taxon>
        <taxon>Araneidae</taxon>
        <taxon>Araneus</taxon>
    </lineage>
</organism>
<evidence type="ECO:0000313" key="2">
    <source>
        <dbReference type="Proteomes" id="UP000499080"/>
    </source>
</evidence>
<evidence type="ECO:0000313" key="1">
    <source>
        <dbReference type="EMBL" id="GBM10139.1"/>
    </source>
</evidence>
<reference evidence="1 2" key="1">
    <citation type="journal article" date="2019" name="Sci. Rep.">
        <title>Orb-weaving spider Araneus ventricosus genome elucidates the spidroin gene catalogue.</title>
        <authorList>
            <person name="Kono N."/>
            <person name="Nakamura H."/>
            <person name="Ohtoshi R."/>
            <person name="Moran D.A.P."/>
            <person name="Shinohara A."/>
            <person name="Yoshida Y."/>
            <person name="Fujiwara M."/>
            <person name="Mori M."/>
            <person name="Tomita M."/>
            <person name="Arakawa K."/>
        </authorList>
    </citation>
    <scope>NUCLEOTIDE SEQUENCE [LARGE SCALE GENOMIC DNA]</scope>
</reference>
<dbReference type="Proteomes" id="UP000499080">
    <property type="component" value="Unassembled WGS sequence"/>
</dbReference>
<accession>A0A4Y2D1C3</accession>
<protein>
    <submittedName>
        <fullName evidence="1">Uncharacterized protein</fullName>
    </submittedName>
</protein>